<feature type="compositionally biased region" description="Low complexity" evidence="7">
    <location>
        <begin position="296"/>
        <end position="311"/>
    </location>
</feature>
<dbReference type="Gene3D" id="3.40.1810.10">
    <property type="entry name" value="Transcription factor, MADS-box"/>
    <property type="match status" value="1"/>
</dbReference>
<proteinExistence type="predicted"/>
<dbReference type="PRINTS" id="PR00404">
    <property type="entry name" value="MADSDOMAIN"/>
</dbReference>
<evidence type="ECO:0000256" key="4">
    <source>
        <dbReference type="ARBA" id="ARBA00023163"/>
    </source>
</evidence>
<keyword evidence="3" id="KW-0238">DNA-binding</keyword>
<dbReference type="InterPro" id="IPR033897">
    <property type="entry name" value="SRF-like_MADS-box"/>
</dbReference>
<comment type="subcellular location">
    <subcellularLocation>
        <location evidence="1">Nucleus</location>
    </subcellularLocation>
</comment>
<keyword evidence="6" id="KW-0175">Coiled coil</keyword>
<feature type="coiled-coil region" evidence="6">
    <location>
        <begin position="87"/>
        <end position="114"/>
    </location>
</feature>
<dbReference type="Pfam" id="PF00319">
    <property type="entry name" value="SRF-TF"/>
    <property type="match status" value="1"/>
</dbReference>
<dbReference type="eggNOG" id="KOG0014">
    <property type="taxonomic scope" value="Eukaryota"/>
</dbReference>
<dbReference type="Gramene" id="ESQ37431">
    <property type="protein sequence ID" value="ESQ37431"/>
    <property type="gene ID" value="EUTSA_v10002789mg"/>
</dbReference>
<dbReference type="PROSITE" id="PS50066">
    <property type="entry name" value="MADS_BOX_2"/>
    <property type="match status" value="1"/>
</dbReference>
<dbReference type="AlphaFoldDB" id="V4MY34"/>
<evidence type="ECO:0000313" key="10">
    <source>
        <dbReference type="Proteomes" id="UP000030689"/>
    </source>
</evidence>
<dbReference type="Proteomes" id="UP000030689">
    <property type="component" value="Unassembled WGS sequence"/>
</dbReference>
<dbReference type="InterPro" id="IPR050142">
    <property type="entry name" value="MADS-box/MEF2_TF"/>
</dbReference>
<dbReference type="KEGG" id="eus:EUTSA_v10002789mg"/>
<evidence type="ECO:0000313" key="9">
    <source>
        <dbReference type="EMBL" id="ESQ37431.1"/>
    </source>
</evidence>
<dbReference type="GO" id="GO:0005634">
    <property type="term" value="C:nucleus"/>
    <property type="evidence" value="ECO:0007669"/>
    <property type="project" value="UniProtKB-SubCell"/>
</dbReference>
<dbReference type="PANTHER" id="PTHR48019">
    <property type="entry name" value="SERUM RESPONSE FACTOR HOMOLOG"/>
    <property type="match status" value="1"/>
</dbReference>
<dbReference type="GO" id="GO:0045944">
    <property type="term" value="P:positive regulation of transcription by RNA polymerase II"/>
    <property type="evidence" value="ECO:0007669"/>
    <property type="project" value="InterPro"/>
</dbReference>
<dbReference type="CDD" id="cd00266">
    <property type="entry name" value="MADS_SRF_like"/>
    <property type="match status" value="1"/>
</dbReference>
<keyword evidence="2" id="KW-0805">Transcription regulation</keyword>
<dbReference type="InterPro" id="IPR002100">
    <property type="entry name" value="TF_MADSbox"/>
</dbReference>
<sequence length="347" mass="39740">MTRKKVKLAFIENNSSRKATFQKRKKSLLKKVKELSTLCGVTACAIIYSPNNSIPDVWPSTSGVRRIVLDFQTLPKMDQHKKMVDQETFLKQRIAKLSENLGKLEKDNREQEMIEVMFQCWDSSLERFHLNILDLNDLGYVIDQYQRDINHKIEILESSSIEMGESSNNAVTAAAAHFSEGIGSLAVASATTAPAAIIHEVYSSSSSAAAAAYFNSIRQQQHHHQHQKFRHPATPHVGLYEQTRNMNLSQIHNQIPQQRFMEMMNNHPEQMNYESQHMDNHHNPFHHHQHHHHYHYPQQQQQQIPSDSSTALTTASSSSILPVQILPIIHCSFSVSRMDIHILISKK</sequence>
<protein>
    <recommendedName>
        <fullName evidence="8">MADS-box domain-containing protein</fullName>
    </recommendedName>
</protein>
<evidence type="ECO:0000259" key="8">
    <source>
        <dbReference type="PROSITE" id="PS50066"/>
    </source>
</evidence>
<name>V4MY34_EUTSA</name>
<gene>
    <name evidence="9" type="ORF">EUTSA_v10002789mg</name>
</gene>
<keyword evidence="10" id="KW-1185">Reference proteome</keyword>
<dbReference type="OrthoDB" id="779403at2759"/>
<dbReference type="FunFam" id="3.40.1810.10:FF:000018">
    <property type="entry name" value="agamous-like MADS-box protein AGL80"/>
    <property type="match status" value="1"/>
</dbReference>
<accession>V4MY34</accession>
<dbReference type="GO" id="GO:0046983">
    <property type="term" value="F:protein dimerization activity"/>
    <property type="evidence" value="ECO:0007669"/>
    <property type="project" value="InterPro"/>
</dbReference>
<dbReference type="GO" id="GO:0000987">
    <property type="term" value="F:cis-regulatory region sequence-specific DNA binding"/>
    <property type="evidence" value="ECO:0007669"/>
    <property type="project" value="InterPro"/>
</dbReference>
<feature type="compositionally biased region" description="Basic residues" evidence="7">
    <location>
        <begin position="283"/>
        <end position="295"/>
    </location>
</feature>
<feature type="domain" description="MADS-box" evidence="8">
    <location>
        <begin position="1"/>
        <end position="54"/>
    </location>
</feature>
<organism evidence="9 10">
    <name type="scientific">Eutrema salsugineum</name>
    <name type="common">Saltwater cress</name>
    <name type="synonym">Sisymbrium salsugineum</name>
    <dbReference type="NCBI Taxonomy" id="72664"/>
    <lineage>
        <taxon>Eukaryota</taxon>
        <taxon>Viridiplantae</taxon>
        <taxon>Streptophyta</taxon>
        <taxon>Embryophyta</taxon>
        <taxon>Tracheophyta</taxon>
        <taxon>Spermatophyta</taxon>
        <taxon>Magnoliopsida</taxon>
        <taxon>eudicotyledons</taxon>
        <taxon>Gunneridae</taxon>
        <taxon>Pentapetalae</taxon>
        <taxon>rosids</taxon>
        <taxon>malvids</taxon>
        <taxon>Brassicales</taxon>
        <taxon>Brassicaceae</taxon>
        <taxon>Eutremeae</taxon>
        <taxon>Eutrema</taxon>
    </lineage>
</organism>
<evidence type="ECO:0000256" key="2">
    <source>
        <dbReference type="ARBA" id="ARBA00023015"/>
    </source>
</evidence>
<evidence type="ECO:0000256" key="1">
    <source>
        <dbReference type="ARBA" id="ARBA00004123"/>
    </source>
</evidence>
<dbReference type="SUPFAM" id="SSF55455">
    <property type="entry name" value="SRF-like"/>
    <property type="match status" value="1"/>
</dbReference>
<reference evidence="9 10" key="1">
    <citation type="journal article" date="2013" name="Front. Plant Sci.">
        <title>The Reference Genome of the Halophytic Plant Eutrema salsugineum.</title>
        <authorList>
            <person name="Yang R."/>
            <person name="Jarvis D.E."/>
            <person name="Chen H."/>
            <person name="Beilstein M.A."/>
            <person name="Grimwood J."/>
            <person name="Jenkins J."/>
            <person name="Shu S."/>
            <person name="Prochnik S."/>
            <person name="Xin M."/>
            <person name="Ma C."/>
            <person name="Schmutz J."/>
            <person name="Wing R.A."/>
            <person name="Mitchell-Olds T."/>
            <person name="Schumaker K.S."/>
            <person name="Wang X."/>
        </authorList>
    </citation>
    <scope>NUCLEOTIDE SEQUENCE [LARGE SCALE GENOMIC DNA]</scope>
</reference>
<dbReference type="SMART" id="SM00432">
    <property type="entry name" value="MADS"/>
    <property type="match status" value="1"/>
</dbReference>
<keyword evidence="5" id="KW-0539">Nucleus</keyword>
<dbReference type="GO" id="GO:0000981">
    <property type="term" value="F:DNA-binding transcription factor activity, RNA polymerase II-specific"/>
    <property type="evidence" value="ECO:0007669"/>
    <property type="project" value="InterPro"/>
</dbReference>
<feature type="region of interest" description="Disordered" evidence="7">
    <location>
        <begin position="274"/>
        <end position="311"/>
    </location>
</feature>
<dbReference type="InterPro" id="IPR036879">
    <property type="entry name" value="TF_MADSbox_sf"/>
</dbReference>
<keyword evidence="4" id="KW-0804">Transcription</keyword>
<evidence type="ECO:0000256" key="5">
    <source>
        <dbReference type="ARBA" id="ARBA00023242"/>
    </source>
</evidence>
<dbReference type="EMBL" id="KI517609">
    <property type="protein sequence ID" value="ESQ37431.1"/>
    <property type="molecule type" value="Genomic_DNA"/>
</dbReference>
<evidence type="ECO:0000256" key="7">
    <source>
        <dbReference type="SAM" id="MobiDB-lite"/>
    </source>
</evidence>
<evidence type="ECO:0000256" key="6">
    <source>
        <dbReference type="SAM" id="Coils"/>
    </source>
</evidence>
<evidence type="ECO:0000256" key="3">
    <source>
        <dbReference type="ARBA" id="ARBA00023125"/>
    </source>
</evidence>